<evidence type="ECO:0008006" key="3">
    <source>
        <dbReference type="Google" id="ProtNLM"/>
    </source>
</evidence>
<accession>A0ABR9TTU1</accession>
<name>A0ABR9TTU1_9NOSO</name>
<dbReference type="Proteomes" id="UP000647836">
    <property type="component" value="Unassembled WGS sequence"/>
</dbReference>
<proteinExistence type="predicted"/>
<sequence>MSGIVLSKSWDQTNSKSRRTVVMGQVGLSFYQVKAALIQMVLELGYTVEVREGSHKQIFPLLGTGKIDLPGQTHLN</sequence>
<organism evidence="1 2">
    <name type="scientific">Nostoc cf. edaphicum LEGE 07299</name>
    <dbReference type="NCBI Taxonomy" id="2777974"/>
    <lineage>
        <taxon>Bacteria</taxon>
        <taxon>Bacillati</taxon>
        <taxon>Cyanobacteriota</taxon>
        <taxon>Cyanophyceae</taxon>
        <taxon>Nostocales</taxon>
        <taxon>Nostocaceae</taxon>
        <taxon>Nostoc</taxon>
    </lineage>
</organism>
<dbReference type="EMBL" id="JADEXF010000045">
    <property type="protein sequence ID" value="MBE9103828.1"/>
    <property type="molecule type" value="Genomic_DNA"/>
</dbReference>
<keyword evidence="2" id="KW-1185">Reference proteome</keyword>
<evidence type="ECO:0000313" key="1">
    <source>
        <dbReference type="EMBL" id="MBE9103828.1"/>
    </source>
</evidence>
<protein>
    <recommendedName>
        <fullName evidence="3">YcfA family protein</fullName>
    </recommendedName>
</protein>
<reference evidence="1 2" key="1">
    <citation type="submission" date="2020-10" db="EMBL/GenBank/DDBJ databases">
        <authorList>
            <person name="Castelo-Branco R."/>
            <person name="Eusebio N."/>
            <person name="Adriana R."/>
            <person name="Vieira A."/>
            <person name="Brugerolle De Fraissinette N."/>
            <person name="Rezende De Castro R."/>
            <person name="Schneider M.P."/>
            <person name="Vasconcelos V."/>
            <person name="Leao P.N."/>
        </authorList>
    </citation>
    <scope>NUCLEOTIDE SEQUENCE [LARGE SCALE GENOMIC DNA]</scope>
    <source>
        <strain evidence="1 2">LEGE 07299</strain>
    </source>
</reference>
<gene>
    <name evidence="1" type="ORF">IQ229_02375</name>
</gene>
<dbReference type="RefSeq" id="WP_194040935.1">
    <property type="nucleotide sequence ID" value="NZ_JADEXF010000045.1"/>
</dbReference>
<evidence type="ECO:0000313" key="2">
    <source>
        <dbReference type="Proteomes" id="UP000647836"/>
    </source>
</evidence>
<comment type="caution">
    <text evidence="1">The sequence shown here is derived from an EMBL/GenBank/DDBJ whole genome shotgun (WGS) entry which is preliminary data.</text>
</comment>